<dbReference type="SUPFAM" id="SSF54523">
    <property type="entry name" value="Pili subunits"/>
    <property type="match status" value="1"/>
</dbReference>
<dbReference type="Pfam" id="PF03895">
    <property type="entry name" value="YadA_anchor"/>
    <property type="match status" value="1"/>
</dbReference>
<organism evidence="9">
    <name type="scientific">Haemophilus influenzae</name>
    <dbReference type="NCBI Taxonomy" id="727"/>
    <lineage>
        <taxon>Bacteria</taxon>
        <taxon>Pseudomonadati</taxon>
        <taxon>Pseudomonadota</taxon>
        <taxon>Gammaproteobacteria</taxon>
        <taxon>Pasteurellales</taxon>
        <taxon>Pasteurellaceae</taxon>
        <taxon>Haemophilus</taxon>
    </lineage>
</organism>
<reference evidence="9" key="1">
    <citation type="submission" date="2017-04" db="EMBL/GenBank/DDBJ databases">
        <title>Haemophilus influenzae in COPD genome sequencing project.</title>
        <authorList>
            <person name="Murphy T.F."/>
            <person name="Kong Y."/>
            <person name="Nadendla S."/>
            <person name="Tettelin H."/>
            <person name="Pettigrew M."/>
        </authorList>
    </citation>
    <scope>NUCLEOTIDE SEQUENCE [LARGE SCALE GENOMIC DNA]</scope>
    <source>
        <strain evidence="9">39P1H1</strain>
    </source>
</reference>
<keyword evidence="6" id="KW-0472">Membrane</keyword>
<evidence type="ECO:0000256" key="1">
    <source>
        <dbReference type="ARBA" id="ARBA00004241"/>
    </source>
</evidence>
<proteinExistence type="predicted"/>
<protein>
    <submittedName>
        <fullName evidence="9">Adhesin YadA</fullName>
    </submittedName>
</protein>
<evidence type="ECO:0000256" key="3">
    <source>
        <dbReference type="ARBA" id="ARBA00022452"/>
    </source>
</evidence>
<gene>
    <name evidence="9" type="primary">yadA_2</name>
    <name evidence="9" type="ORF">BV056_00132</name>
</gene>
<evidence type="ECO:0000313" key="9">
    <source>
        <dbReference type="EMBL" id="PRJ25505.1"/>
    </source>
</evidence>
<dbReference type="GO" id="GO:0009279">
    <property type="term" value="C:cell outer membrane"/>
    <property type="evidence" value="ECO:0007669"/>
    <property type="project" value="UniProtKB-SubCell"/>
</dbReference>
<evidence type="ECO:0000256" key="2">
    <source>
        <dbReference type="ARBA" id="ARBA00004442"/>
    </source>
</evidence>
<name>A0AB37B295_HAEIF</name>
<dbReference type="Gene3D" id="3.30.1300.30">
    <property type="entry name" value="GSPII I/J protein-like"/>
    <property type="match status" value="1"/>
</dbReference>
<comment type="caution">
    <text evidence="9">The sequence shown here is derived from an EMBL/GenBank/DDBJ whole genome shotgun (WGS) entry which is preliminary data.</text>
</comment>
<evidence type="ECO:0000259" key="8">
    <source>
        <dbReference type="Pfam" id="PF03895"/>
    </source>
</evidence>
<dbReference type="GO" id="GO:0009986">
    <property type="term" value="C:cell surface"/>
    <property type="evidence" value="ECO:0007669"/>
    <property type="project" value="UniProtKB-SubCell"/>
</dbReference>
<dbReference type="RefSeq" id="WP_432740331.1">
    <property type="nucleotide sequence ID" value="NZ_CP089177.1"/>
</dbReference>
<keyword evidence="7" id="KW-0998">Cell outer membrane</keyword>
<keyword evidence="3" id="KW-1134">Transmembrane beta strand</keyword>
<evidence type="ECO:0000256" key="7">
    <source>
        <dbReference type="ARBA" id="ARBA00023237"/>
    </source>
</evidence>
<evidence type="ECO:0000256" key="4">
    <source>
        <dbReference type="ARBA" id="ARBA00022692"/>
    </source>
</evidence>
<dbReference type="AlphaFoldDB" id="A0AB37B295"/>
<feature type="domain" description="Trimeric autotransporter adhesin YadA-like C-terminal membrane anchor" evidence="8">
    <location>
        <begin position="156"/>
        <end position="213"/>
    </location>
</feature>
<accession>A0AB37B295</accession>
<dbReference type="InterPro" id="IPR005594">
    <property type="entry name" value="YadA_C"/>
</dbReference>
<evidence type="ECO:0000256" key="6">
    <source>
        <dbReference type="ARBA" id="ARBA00023136"/>
    </source>
</evidence>
<dbReference type="EMBL" id="NEBD01000021">
    <property type="protein sequence ID" value="PRJ25505.1"/>
    <property type="molecule type" value="Genomic_DNA"/>
</dbReference>
<comment type="subcellular location">
    <subcellularLocation>
        <location evidence="2">Cell outer membrane</location>
    </subcellularLocation>
    <subcellularLocation>
        <location evidence="1">Cell surface</location>
    </subcellularLocation>
</comment>
<evidence type="ECO:0000256" key="5">
    <source>
        <dbReference type="ARBA" id="ARBA00022729"/>
    </source>
</evidence>
<keyword evidence="4" id="KW-0812">Transmembrane</keyword>
<dbReference type="InterPro" id="IPR045584">
    <property type="entry name" value="Pilin-like"/>
</dbReference>
<keyword evidence="5" id="KW-0732">Signal</keyword>
<sequence>MAGFKKDDQILDIDTNGKVTHKKATDADIQADPLNGVGVIEAVVENSDVINDHSDNLVQLNEGIVKVANNLNKTTEAVDKNTKLLNTHSEVIDEIGNLTNENSQAIADLEQTQVYQDLAKVRAWVENKAEKSELVVLSKEFKRGLAAQAALNGLFQPYSIGKANVTAAFGGYKKYTAVAIGTGYRFNENFAAKAGVAFTKGSTTYNTGVNFEW</sequence>